<comment type="caution">
    <text evidence="4">The sequence shown here is derived from an EMBL/GenBank/DDBJ whole genome shotgun (WGS) entry which is preliminary data.</text>
</comment>
<evidence type="ECO:0000313" key="4">
    <source>
        <dbReference type="EMBL" id="GAA4452878.1"/>
    </source>
</evidence>
<comment type="subcellular location">
    <subcellularLocation>
        <location evidence="1">Secreted</location>
    </subcellularLocation>
</comment>
<dbReference type="PANTHER" id="PTHR34216:SF3">
    <property type="entry name" value="POLY-BETA-1,6-N-ACETYL-D-GLUCOSAMINE N-DEACETYLASE"/>
    <property type="match status" value="1"/>
</dbReference>
<accession>A0ABP8MNN9</accession>
<dbReference type="InterPro" id="IPR051398">
    <property type="entry name" value="Polysacch_Deacetylase"/>
</dbReference>
<dbReference type="Gene3D" id="3.20.20.370">
    <property type="entry name" value="Glycoside hydrolase/deacetylase"/>
    <property type="match status" value="1"/>
</dbReference>
<evidence type="ECO:0000256" key="1">
    <source>
        <dbReference type="ARBA" id="ARBA00004613"/>
    </source>
</evidence>
<dbReference type="SUPFAM" id="SSF88713">
    <property type="entry name" value="Glycoside hydrolase/deacetylase"/>
    <property type="match status" value="1"/>
</dbReference>
<keyword evidence="5" id="KW-1185">Reference proteome</keyword>
<reference evidence="5" key="1">
    <citation type="journal article" date="2019" name="Int. J. Syst. Evol. Microbiol.">
        <title>The Global Catalogue of Microorganisms (GCM) 10K type strain sequencing project: providing services to taxonomists for standard genome sequencing and annotation.</title>
        <authorList>
            <consortium name="The Broad Institute Genomics Platform"/>
            <consortium name="The Broad Institute Genome Sequencing Center for Infectious Disease"/>
            <person name="Wu L."/>
            <person name="Ma J."/>
        </authorList>
    </citation>
    <scope>NUCLEOTIDE SEQUENCE [LARGE SCALE GENOMIC DNA]</scope>
    <source>
        <strain evidence="5">JCM 31921</strain>
    </source>
</reference>
<proteinExistence type="predicted"/>
<organism evidence="4 5">
    <name type="scientific">Rurimicrobium arvi</name>
    <dbReference type="NCBI Taxonomy" id="2049916"/>
    <lineage>
        <taxon>Bacteria</taxon>
        <taxon>Pseudomonadati</taxon>
        <taxon>Bacteroidota</taxon>
        <taxon>Chitinophagia</taxon>
        <taxon>Chitinophagales</taxon>
        <taxon>Chitinophagaceae</taxon>
        <taxon>Rurimicrobium</taxon>
    </lineage>
</organism>
<dbReference type="RefSeq" id="WP_344824087.1">
    <property type="nucleotide sequence ID" value="NZ_BAABEZ010000018.1"/>
</dbReference>
<dbReference type="PANTHER" id="PTHR34216">
    <property type="match status" value="1"/>
</dbReference>
<evidence type="ECO:0000256" key="2">
    <source>
        <dbReference type="ARBA" id="ARBA00022729"/>
    </source>
</evidence>
<sequence>MLRLNKAGNKFIFVFHDIDKDGKRHFSSEHYSTKLDRFAEQIDFLKRNFRIVPLRSLLEDDFVSGANYASLTFDDGFYSVKEYAHPLLSGMGIPYTCFINKAACSLNRLWISDIVLGTFDRYALAAGLGHFCGQSVEQLKHSADFNNQLSAYYGTLPFEDYQVYLNEADIRSMIASGVAFQSHSSFHAVLSMCKPEVLRGDIAGNEAMLRSLNGIPSDMFALPFGKKEHYTDAVSDALRKENYRFMFTTNPVGFSGRPGFAVPRIGLLNQSATEIRFLINRTFLKKIDL</sequence>
<dbReference type="Pfam" id="PF01522">
    <property type="entry name" value="Polysacc_deac_1"/>
    <property type="match status" value="1"/>
</dbReference>
<feature type="domain" description="NodB homology" evidence="3">
    <location>
        <begin position="67"/>
        <end position="244"/>
    </location>
</feature>
<dbReference type="InterPro" id="IPR002509">
    <property type="entry name" value="NODB_dom"/>
</dbReference>
<evidence type="ECO:0000259" key="3">
    <source>
        <dbReference type="Pfam" id="PF01522"/>
    </source>
</evidence>
<name>A0ABP8MNN9_9BACT</name>
<gene>
    <name evidence="4" type="ORF">GCM10023092_12480</name>
</gene>
<keyword evidence="2" id="KW-0732">Signal</keyword>
<dbReference type="EMBL" id="BAABEZ010000018">
    <property type="protein sequence ID" value="GAA4452878.1"/>
    <property type="molecule type" value="Genomic_DNA"/>
</dbReference>
<dbReference type="CDD" id="cd10918">
    <property type="entry name" value="CE4_NodB_like_5s_6s"/>
    <property type="match status" value="1"/>
</dbReference>
<protein>
    <recommendedName>
        <fullName evidence="3">NodB homology domain-containing protein</fullName>
    </recommendedName>
</protein>
<dbReference type="Proteomes" id="UP001501410">
    <property type="component" value="Unassembled WGS sequence"/>
</dbReference>
<evidence type="ECO:0000313" key="5">
    <source>
        <dbReference type="Proteomes" id="UP001501410"/>
    </source>
</evidence>
<dbReference type="InterPro" id="IPR011330">
    <property type="entry name" value="Glyco_hydro/deAcase_b/a-brl"/>
</dbReference>